<evidence type="ECO:0000313" key="2">
    <source>
        <dbReference type="EMBL" id="MPC59297.1"/>
    </source>
</evidence>
<dbReference type="EMBL" id="VSRR010016441">
    <property type="protein sequence ID" value="MPC59297.1"/>
    <property type="molecule type" value="Genomic_DNA"/>
</dbReference>
<name>A0A5B7GPZ8_PORTR</name>
<dbReference type="AlphaFoldDB" id="A0A5B7GPZ8"/>
<reference evidence="2 3" key="1">
    <citation type="submission" date="2019-05" db="EMBL/GenBank/DDBJ databases">
        <title>Another draft genome of Portunus trituberculatus and its Hox gene families provides insights of decapod evolution.</title>
        <authorList>
            <person name="Jeong J.-H."/>
            <person name="Song I."/>
            <person name="Kim S."/>
            <person name="Choi T."/>
            <person name="Kim D."/>
            <person name="Ryu S."/>
            <person name="Kim W."/>
        </authorList>
    </citation>
    <scope>NUCLEOTIDE SEQUENCE [LARGE SCALE GENOMIC DNA]</scope>
    <source>
        <tissue evidence="2">Muscle</tissue>
    </source>
</reference>
<feature type="compositionally biased region" description="Basic and acidic residues" evidence="1">
    <location>
        <begin position="1"/>
        <end position="14"/>
    </location>
</feature>
<sequence length="129" mass="14235">MHMCMELEEKESERRRKKDVSRGRCCGGGREASVTITARLRPAIPHADTHVRNLRIHECTLAFVLAGGRVGSQGPGCVTQLARLWVLRSHGGESATRSPPSIRTSVTVPPCKPAAYLYQEVRLTSLVWS</sequence>
<evidence type="ECO:0000313" key="3">
    <source>
        <dbReference type="Proteomes" id="UP000324222"/>
    </source>
</evidence>
<protein>
    <submittedName>
        <fullName evidence="2">Uncharacterized protein</fullName>
    </submittedName>
</protein>
<comment type="caution">
    <text evidence="2">The sequence shown here is derived from an EMBL/GenBank/DDBJ whole genome shotgun (WGS) entry which is preliminary data.</text>
</comment>
<keyword evidence="3" id="KW-1185">Reference proteome</keyword>
<evidence type="ECO:0000256" key="1">
    <source>
        <dbReference type="SAM" id="MobiDB-lite"/>
    </source>
</evidence>
<feature type="region of interest" description="Disordered" evidence="1">
    <location>
        <begin position="1"/>
        <end position="22"/>
    </location>
</feature>
<gene>
    <name evidence="2" type="ORF">E2C01_053313</name>
</gene>
<accession>A0A5B7GPZ8</accession>
<dbReference type="Proteomes" id="UP000324222">
    <property type="component" value="Unassembled WGS sequence"/>
</dbReference>
<organism evidence="2 3">
    <name type="scientific">Portunus trituberculatus</name>
    <name type="common">Swimming crab</name>
    <name type="synonym">Neptunus trituberculatus</name>
    <dbReference type="NCBI Taxonomy" id="210409"/>
    <lineage>
        <taxon>Eukaryota</taxon>
        <taxon>Metazoa</taxon>
        <taxon>Ecdysozoa</taxon>
        <taxon>Arthropoda</taxon>
        <taxon>Crustacea</taxon>
        <taxon>Multicrustacea</taxon>
        <taxon>Malacostraca</taxon>
        <taxon>Eumalacostraca</taxon>
        <taxon>Eucarida</taxon>
        <taxon>Decapoda</taxon>
        <taxon>Pleocyemata</taxon>
        <taxon>Brachyura</taxon>
        <taxon>Eubrachyura</taxon>
        <taxon>Portunoidea</taxon>
        <taxon>Portunidae</taxon>
        <taxon>Portuninae</taxon>
        <taxon>Portunus</taxon>
    </lineage>
</organism>
<proteinExistence type="predicted"/>